<keyword evidence="2" id="KW-1185">Reference proteome</keyword>
<proteinExistence type="predicted"/>
<dbReference type="GeneID" id="40080016"/>
<protein>
    <submittedName>
        <fullName evidence="1">Uncharacterized protein</fullName>
    </submittedName>
</protein>
<gene>
    <name evidence="1" type="primary">101</name>
    <name evidence="1" type="ORF">TANK_101</name>
</gene>
<organism evidence="1 2">
    <name type="scientific">Arthrobacter phage Tank</name>
    <dbReference type="NCBI Taxonomy" id="1772319"/>
    <lineage>
        <taxon>Viruses</taxon>
        <taxon>Duplodnaviria</taxon>
        <taxon>Heunggongvirae</taxon>
        <taxon>Uroviricota</taxon>
        <taxon>Caudoviricetes</taxon>
        <taxon>Tankvirus</taxon>
        <taxon>Tankvirus tank</taxon>
    </lineage>
</organism>
<dbReference type="OrthoDB" id="41660at10239"/>
<evidence type="ECO:0000313" key="2">
    <source>
        <dbReference type="Proteomes" id="UP000224284"/>
    </source>
</evidence>
<name>A0A0U4K3N7_9CAUD</name>
<reference evidence="1 2" key="1">
    <citation type="submission" date="2015-11" db="EMBL/GenBank/DDBJ databases">
        <authorList>
            <person name="Menninger J.E."/>
            <person name="Lamey M.E."/>
            <person name="Lindemann J.M."/>
            <person name="Martynyuk T."/>
            <person name="Mele F.E."/>
            <person name="Nabua C.T."/>
            <person name="Napoli C.K."/>
            <person name="Santiago L.M."/>
            <person name="Sweetman A.T."/>
            <person name="Weinstein J.L."/>
            <person name="Barrett N.A."/>
            <person name="Buerkert T.R."/>
            <person name="Cautela J.A."/>
            <person name="Egan M.S."/>
            <person name="Erb J.E."/>
            <person name="Garrigan K.E."/>
            <person name="Hagan D.J."/>
            <person name="Hartwell M.C."/>
            <person name="Hyduchak K.M."/>
            <person name="Jacob A.E."/>
            <person name="DeNigris D.M."/>
            <person name="London S.C."/>
            <person name="King-Smith C."/>
            <person name="Lee-Soety J.Y."/>
            <person name="Bradley K.W."/>
            <person name="Asai D.J."/>
            <person name="Bowman C.A."/>
            <person name="Russell D.A."/>
            <person name="Pope W.H."/>
            <person name="Jacobs-Sera D."/>
            <person name="Hendrix R.W."/>
            <person name="Hatfull G.F."/>
        </authorList>
    </citation>
    <scope>NUCLEOTIDE SEQUENCE [LARGE SCALE GENOMIC DNA]</scope>
</reference>
<dbReference type="RefSeq" id="YP_009604126.1">
    <property type="nucleotide sequence ID" value="NC_041961.1"/>
</dbReference>
<dbReference type="Proteomes" id="UP000224284">
    <property type="component" value="Segment"/>
</dbReference>
<accession>A0A0U4K3N7</accession>
<sequence length="104" mass="11135">MANIAYVASLPDCDFCKQDDGVSKPAEYDAKTIYGPWANMCGAHFVERGTGTLGTGHGQQLVVGERPTATHEETQAKVDEAMRHGNIDDVMEAIGDGDPADYFG</sequence>
<evidence type="ECO:0000313" key="1">
    <source>
        <dbReference type="EMBL" id="ALY10636.1"/>
    </source>
</evidence>
<dbReference type="KEGG" id="vg:40080016"/>
<dbReference type="EMBL" id="KU160669">
    <property type="protein sequence ID" value="ALY10636.1"/>
    <property type="molecule type" value="Genomic_DNA"/>
</dbReference>